<evidence type="ECO:0000259" key="1">
    <source>
        <dbReference type="PROSITE" id="PS50878"/>
    </source>
</evidence>
<dbReference type="CDD" id="cd01651">
    <property type="entry name" value="RT_G2_intron"/>
    <property type="match status" value="1"/>
</dbReference>
<dbReference type="PANTHER" id="PTHR34047">
    <property type="entry name" value="NUCLEAR INTRON MATURASE 1, MITOCHONDRIAL-RELATED"/>
    <property type="match status" value="1"/>
</dbReference>
<keyword evidence="3" id="KW-0808">Transferase</keyword>
<reference evidence="2" key="4">
    <citation type="submission" date="2024-05" db="EMBL/GenBank/DDBJ databases">
        <authorList>
            <person name="Sun Q."/>
            <person name="Zhou Y."/>
        </authorList>
    </citation>
    <scope>NUCLEOTIDE SEQUENCE</scope>
    <source>
        <strain evidence="2">CGMCC 4.5581</strain>
    </source>
</reference>
<keyword evidence="3" id="KW-0548">Nucleotidyltransferase</keyword>
<keyword evidence="3" id="KW-0695">RNA-directed DNA polymerase</keyword>
<dbReference type="RefSeq" id="WP_208383957.1">
    <property type="nucleotide sequence ID" value="NZ_BAABJU010000002.1"/>
</dbReference>
<proteinExistence type="predicted"/>
<dbReference type="PROSITE" id="PS50878">
    <property type="entry name" value="RT_POL"/>
    <property type="match status" value="1"/>
</dbReference>
<evidence type="ECO:0000313" key="4">
    <source>
        <dbReference type="Proteomes" id="UP000552836"/>
    </source>
</evidence>
<protein>
    <submittedName>
        <fullName evidence="2">Group II intron reverse transcriptase/maturase</fullName>
    </submittedName>
    <submittedName>
        <fullName evidence="3">RNA-directed DNA polymerase</fullName>
        <ecNumber evidence="3">2.7.7.49</ecNumber>
    </submittedName>
</protein>
<dbReference type="InterPro" id="IPR030931">
    <property type="entry name" value="Group_II_RT_mat"/>
</dbReference>
<gene>
    <name evidence="3" type="ORF">FB380_004569</name>
    <name evidence="2" type="ORF">GCM10011589_48330</name>
</gene>
<reference evidence="5" key="2">
    <citation type="journal article" date="2019" name="Int. J. Syst. Evol. Microbiol.">
        <title>The Global Catalogue of Microorganisms (GCM) 10K type strain sequencing project: providing services to taxonomists for standard genome sequencing and annotation.</title>
        <authorList>
            <consortium name="The Broad Institute Genomics Platform"/>
            <consortium name="The Broad Institute Genome Sequencing Center for Infectious Disease"/>
            <person name="Wu L."/>
            <person name="Ma J."/>
        </authorList>
    </citation>
    <scope>NUCLEOTIDE SEQUENCE [LARGE SCALE GENOMIC DNA]</scope>
    <source>
        <strain evidence="5">CGMCC 4.5581</strain>
    </source>
</reference>
<organism evidence="3 4">
    <name type="scientific">Modestobacter marinus</name>
    <dbReference type="NCBI Taxonomy" id="477641"/>
    <lineage>
        <taxon>Bacteria</taxon>
        <taxon>Bacillati</taxon>
        <taxon>Actinomycetota</taxon>
        <taxon>Actinomycetes</taxon>
        <taxon>Geodermatophilales</taxon>
        <taxon>Geodermatophilaceae</taxon>
        <taxon>Modestobacter</taxon>
    </lineage>
</organism>
<dbReference type="EMBL" id="BMMI01000025">
    <property type="protein sequence ID" value="GGL86280.1"/>
    <property type="molecule type" value="Genomic_DNA"/>
</dbReference>
<dbReference type="AlphaFoldDB" id="A0A846LRH0"/>
<feature type="domain" description="Reverse transcriptase" evidence="1">
    <location>
        <begin position="86"/>
        <end position="335"/>
    </location>
</feature>
<dbReference type="InterPro" id="IPR051083">
    <property type="entry name" value="GrpII_Intron_Splice-Mob/Def"/>
</dbReference>
<dbReference type="InterPro" id="IPR000477">
    <property type="entry name" value="RT_dom"/>
</dbReference>
<dbReference type="InterPro" id="IPR043502">
    <property type="entry name" value="DNA/RNA_pol_sf"/>
</dbReference>
<dbReference type="EC" id="2.7.7.49" evidence="3"/>
<sequence>MNTDAPWPELSQAVPRVLAMQTKLHRWAAADPGRRFDDLANLVYDPAFLTVAWDRVRGNAGARTAGVDQIAPRSVGDGAGELLADLRRELKAGQFSPERVREKTIPKTSGKLRRLGIPTTRDRVVQAALKLVLEPIFEADFQPCSYGFRPRRRAQDAIAEIHYLASPTRNYEWVFEADIEACFDQIDHSALLGRVRHRIGDKRVLSWVTAFLKAGVLSEDGLNRETITGTPQGGILSPLLANIALSVLDEHFAAKWAALGPSWTRAKRRRAGQPVMKLVRYADDFVILLHGQRGDAEALWDEVGAVLAPMGLRLSVAKTRVCHIDDGFDFLGWRIQRRRWAGRTGKKAIYTYPAKKALASIVDKVRTLTRRASHRTLADLLRRINPVLRGWCTYFRHGVSSRTFGYVDHYAFWRIVGWLRKRHPRLNMHTLVRRFLPGWKIRAEGIEFFRPTAVAIERYRYRGTRIPTPWTSATTAA</sequence>
<accession>A0A846LRH0</accession>
<dbReference type="GO" id="GO:0003964">
    <property type="term" value="F:RNA-directed DNA polymerase activity"/>
    <property type="evidence" value="ECO:0007669"/>
    <property type="project" value="UniProtKB-KW"/>
</dbReference>
<evidence type="ECO:0000313" key="5">
    <source>
        <dbReference type="Proteomes" id="UP000648663"/>
    </source>
</evidence>
<dbReference type="Proteomes" id="UP000552836">
    <property type="component" value="Unassembled WGS sequence"/>
</dbReference>
<reference evidence="2" key="1">
    <citation type="journal article" date="2014" name="Int. J. Syst. Evol. Microbiol.">
        <title>Complete genome of a new Firmicutes species belonging to the dominant human colonic microbiota ('Ruminococcus bicirculans') reveals two chromosomes and a selective capacity to utilize plant glucans.</title>
        <authorList>
            <consortium name="NISC Comparative Sequencing Program"/>
            <person name="Wegmann U."/>
            <person name="Louis P."/>
            <person name="Goesmann A."/>
            <person name="Henrissat B."/>
            <person name="Duncan S.H."/>
            <person name="Flint H.J."/>
        </authorList>
    </citation>
    <scope>NUCLEOTIDE SEQUENCE</scope>
    <source>
        <strain evidence="2">CGMCC 4.5581</strain>
    </source>
</reference>
<dbReference type="EMBL" id="JAAMPA010000003">
    <property type="protein sequence ID" value="NIH70071.1"/>
    <property type="molecule type" value="Genomic_DNA"/>
</dbReference>
<dbReference type="Pfam" id="PF00078">
    <property type="entry name" value="RVT_1"/>
    <property type="match status" value="1"/>
</dbReference>
<dbReference type="SUPFAM" id="SSF56672">
    <property type="entry name" value="DNA/RNA polymerases"/>
    <property type="match status" value="1"/>
</dbReference>
<dbReference type="InterPro" id="IPR013597">
    <property type="entry name" value="Mat_intron_G2"/>
</dbReference>
<dbReference type="Pfam" id="PF08388">
    <property type="entry name" value="GIIM"/>
    <property type="match status" value="1"/>
</dbReference>
<keyword evidence="5" id="KW-1185">Reference proteome</keyword>
<reference evidence="3 4" key="3">
    <citation type="submission" date="2020-02" db="EMBL/GenBank/DDBJ databases">
        <title>Sequencing the genomes of 1000 actinobacteria strains.</title>
        <authorList>
            <person name="Klenk H.-P."/>
        </authorList>
    </citation>
    <scope>NUCLEOTIDE SEQUENCE [LARGE SCALE GENOMIC DNA]</scope>
    <source>
        <strain evidence="3 4">DSM 45201</strain>
    </source>
</reference>
<name>A0A846LRH0_9ACTN</name>
<evidence type="ECO:0000313" key="3">
    <source>
        <dbReference type="EMBL" id="NIH70071.1"/>
    </source>
</evidence>
<dbReference type="Proteomes" id="UP000648663">
    <property type="component" value="Unassembled WGS sequence"/>
</dbReference>
<dbReference type="PANTHER" id="PTHR34047:SF8">
    <property type="entry name" value="PROTEIN YKFC"/>
    <property type="match status" value="1"/>
</dbReference>
<dbReference type="NCBIfam" id="TIGR04416">
    <property type="entry name" value="group_II_RT_mat"/>
    <property type="match status" value="1"/>
</dbReference>
<evidence type="ECO:0000313" key="2">
    <source>
        <dbReference type="EMBL" id="GGL86280.1"/>
    </source>
</evidence>
<comment type="caution">
    <text evidence="3">The sequence shown here is derived from an EMBL/GenBank/DDBJ whole genome shotgun (WGS) entry which is preliminary data.</text>
</comment>